<accession>A0A0F8WG68</accession>
<protein>
    <submittedName>
        <fullName evidence="1">Uncharacterized protein</fullName>
    </submittedName>
</protein>
<evidence type="ECO:0000313" key="1">
    <source>
        <dbReference type="EMBL" id="KKK55832.1"/>
    </source>
</evidence>
<sequence>MMKIRAKYCIVPIVVKGLSSLTHQNIEMRTCKYPDKDCGDRYLSARNNHTTPICRL</sequence>
<organism evidence="1">
    <name type="scientific">marine sediment metagenome</name>
    <dbReference type="NCBI Taxonomy" id="412755"/>
    <lineage>
        <taxon>unclassified sequences</taxon>
        <taxon>metagenomes</taxon>
        <taxon>ecological metagenomes</taxon>
    </lineage>
</organism>
<name>A0A0F8WG68_9ZZZZ</name>
<dbReference type="AlphaFoldDB" id="A0A0F8WG68"/>
<gene>
    <name evidence="1" type="ORF">LCGC14_3070580</name>
</gene>
<feature type="non-terminal residue" evidence="1">
    <location>
        <position position="56"/>
    </location>
</feature>
<reference evidence="1" key="1">
    <citation type="journal article" date="2015" name="Nature">
        <title>Complex archaea that bridge the gap between prokaryotes and eukaryotes.</title>
        <authorList>
            <person name="Spang A."/>
            <person name="Saw J.H."/>
            <person name="Jorgensen S.L."/>
            <person name="Zaremba-Niedzwiedzka K."/>
            <person name="Martijn J."/>
            <person name="Lind A.E."/>
            <person name="van Eijk R."/>
            <person name="Schleper C."/>
            <person name="Guy L."/>
            <person name="Ettema T.J."/>
        </authorList>
    </citation>
    <scope>NUCLEOTIDE SEQUENCE</scope>
</reference>
<proteinExistence type="predicted"/>
<comment type="caution">
    <text evidence="1">The sequence shown here is derived from an EMBL/GenBank/DDBJ whole genome shotgun (WGS) entry which is preliminary data.</text>
</comment>
<dbReference type="EMBL" id="LAZR01065300">
    <property type="protein sequence ID" value="KKK55832.1"/>
    <property type="molecule type" value="Genomic_DNA"/>
</dbReference>